<sequence>MVPSLIDGGAVVDARDNTDMTPLHLAAVVGHTRSAQILIENGADILANTPYSSGRAQKAILGRVDALLGHRENARLASALRAVIHLAVEEVQLPHAIRLGIHKMALTIETDLEVPPWALLAMEQLRLSVFRSEVFEILRDSDIFLDNGWTPLHIAAYNGREDFVRLIVQHGAPVDALTARELSAIQIAGDRAHRNIVQILKELGSNIDYSHRDLVEENRVQERARREEEMRLVSALFAFEEGMAELHLATR</sequence>
<evidence type="ECO:0000256" key="3">
    <source>
        <dbReference type="PROSITE-ProRule" id="PRU00023"/>
    </source>
</evidence>
<organism evidence="4 5">
    <name type="scientific">Aspergillus pseudoustus</name>
    <dbReference type="NCBI Taxonomy" id="1810923"/>
    <lineage>
        <taxon>Eukaryota</taxon>
        <taxon>Fungi</taxon>
        <taxon>Dikarya</taxon>
        <taxon>Ascomycota</taxon>
        <taxon>Pezizomycotina</taxon>
        <taxon>Eurotiomycetes</taxon>
        <taxon>Eurotiomycetidae</taxon>
        <taxon>Eurotiales</taxon>
        <taxon>Aspergillaceae</taxon>
        <taxon>Aspergillus</taxon>
        <taxon>Aspergillus subgen. Nidulantes</taxon>
    </lineage>
</organism>
<dbReference type="EMBL" id="JBFXLU010000060">
    <property type="protein sequence ID" value="KAL2846881.1"/>
    <property type="molecule type" value="Genomic_DNA"/>
</dbReference>
<proteinExistence type="predicted"/>
<dbReference type="PROSITE" id="PS50297">
    <property type="entry name" value="ANK_REP_REGION"/>
    <property type="match status" value="2"/>
</dbReference>
<dbReference type="Proteomes" id="UP001610446">
    <property type="component" value="Unassembled WGS sequence"/>
</dbReference>
<evidence type="ECO:0000256" key="1">
    <source>
        <dbReference type="ARBA" id="ARBA00022737"/>
    </source>
</evidence>
<feature type="repeat" description="ANK" evidence="3">
    <location>
        <begin position="18"/>
        <end position="50"/>
    </location>
</feature>
<dbReference type="Pfam" id="PF00023">
    <property type="entry name" value="Ank"/>
    <property type="match status" value="1"/>
</dbReference>
<dbReference type="InterPro" id="IPR002110">
    <property type="entry name" value="Ankyrin_rpt"/>
</dbReference>
<dbReference type="Pfam" id="PF12796">
    <property type="entry name" value="Ank_2"/>
    <property type="match status" value="1"/>
</dbReference>
<dbReference type="SMART" id="SM00248">
    <property type="entry name" value="ANK"/>
    <property type="match status" value="3"/>
</dbReference>
<dbReference type="InterPro" id="IPR036770">
    <property type="entry name" value="Ankyrin_rpt-contain_sf"/>
</dbReference>
<evidence type="ECO:0000313" key="5">
    <source>
        <dbReference type="Proteomes" id="UP001610446"/>
    </source>
</evidence>
<feature type="repeat" description="ANK" evidence="3">
    <location>
        <begin position="147"/>
        <end position="179"/>
    </location>
</feature>
<comment type="caution">
    <text evidence="4">The sequence shown here is derived from an EMBL/GenBank/DDBJ whole genome shotgun (WGS) entry which is preliminary data.</text>
</comment>
<keyword evidence="2 3" id="KW-0040">ANK repeat</keyword>
<keyword evidence="1" id="KW-0677">Repeat</keyword>
<dbReference type="PANTHER" id="PTHR24173:SF74">
    <property type="entry name" value="ANKYRIN REPEAT DOMAIN-CONTAINING PROTEIN 16"/>
    <property type="match status" value="1"/>
</dbReference>
<name>A0ABR4K487_9EURO</name>
<dbReference type="Gene3D" id="1.25.40.20">
    <property type="entry name" value="Ankyrin repeat-containing domain"/>
    <property type="match status" value="2"/>
</dbReference>
<keyword evidence="5" id="KW-1185">Reference proteome</keyword>
<dbReference type="PRINTS" id="PR01415">
    <property type="entry name" value="ANKYRIN"/>
</dbReference>
<dbReference type="SUPFAM" id="SSF48403">
    <property type="entry name" value="Ankyrin repeat"/>
    <property type="match status" value="1"/>
</dbReference>
<dbReference type="PROSITE" id="PS50088">
    <property type="entry name" value="ANK_REPEAT"/>
    <property type="match status" value="2"/>
</dbReference>
<dbReference type="PANTHER" id="PTHR24173">
    <property type="entry name" value="ANKYRIN REPEAT CONTAINING"/>
    <property type="match status" value="1"/>
</dbReference>
<reference evidence="4 5" key="1">
    <citation type="submission" date="2024-07" db="EMBL/GenBank/DDBJ databases">
        <title>Section-level genome sequencing and comparative genomics of Aspergillus sections Usti and Cavernicolus.</title>
        <authorList>
            <consortium name="Lawrence Berkeley National Laboratory"/>
            <person name="Nybo J.L."/>
            <person name="Vesth T.C."/>
            <person name="Theobald S."/>
            <person name="Frisvad J.C."/>
            <person name="Larsen T.O."/>
            <person name="Kjaerboelling I."/>
            <person name="Rothschild-Mancinelli K."/>
            <person name="Lyhne E.K."/>
            <person name="Kogle M.E."/>
            <person name="Barry K."/>
            <person name="Clum A."/>
            <person name="Na H."/>
            <person name="Ledsgaard L."/>
            <person name="Lin J."/>
            <person name="Lipzen A."/>
            <person name="Kuo A."/>
            <person name="Riley R."/>
            <person name="Mondo S."/>
            <person name="Labutti K."/>
            <person name="Haridas S."/>
            <person name="Pangalinan J."/>
            <person name="Salamov A.A."/>
            <person name="Simmons B.A."/>
            <person name="Magnuson J.K."/>
            <person name="Chen J."/>
            <person name="Drula E."/>
            <person name="Henrissat B."/>
            <person name="Wiebenga A."/>
            <person name="Lubbers R.J."/>
            <person name="Gomes A.C."/>
            <person name="Makela M.R."/>
            <person name="Stajich J."/>
            <person name="Grigoriev I.V."/>
            <person name="Mortensen U.H."/>
            <person name="De Vries R.P."/>
            <person name="Baker S.E."/>
            <person name="Andersen M.R."/>
        </authorList>
    </citation>
    <scope>NUCLEOTIDE SEQUENCE [LARGE SCALE GENOMIC DNA]</scope>
    <source>
        <strain evidence="4 5">CBS 123904</strain>
    </source>
</reference>
<protein>
    <submittedName>
        <fullName evidence="4">Ankyrin repeat-containing domain protein</fullName>
    </submittedName>
</protein>
<evidence type="ECO:0000256" key="2">
    <source>
        <dbReference type="ARBA" id="ARBA00023043"/>
    </source>
</evidence>
<gene>
    <name evidence="4" type="ORF">BJY01DRAFT_213143</name>
</gene>
<accession>A0ABR4K487</accession>
<evidence type="ECO:0000313" key="4">
    <source>
        <dbReference type="EMBL" id="KAL2846881.1"/>
    </source>
</evidence>